<dbReference type="CDD" id="cd09925">
    <property type="entry name" value="SH2_SHC"/>
    <property type="match status" value="1"/>
</dbReference>
<proteinExistence type="predicted"/>
<dbReference type="GO" id="GO:0035556">
    <property type="term" value="P:intracellular signal transduction"/>
    <property type="evidence" value="ECO:0007669"/>
    <property type="project" value="InterPro"/>
</dbReference>
<dbReference type="PANTHER" id="PTHR10337:SF11">
    <property type="entry name" value="DSHC PROTEIN"/>
    <property type="match status" value="1"/>
</dbReference>
<dbReference type="Gene3D" id="2.30.29.30">
    <property type="entry name" value="Pleckstrin-homology domain (PH domain)/Phosphotyrosine-binding domain (PTB)"/>
    <property type="match status" value="1"/>
</dbReference>
<dbReference type="PANTHER" id="PTHR10337">
    <property type="entry name" value="SHC TRANSFORMING PROTEIN"/>
    <property type="match status" value="1"/>
</dbReference>
<feature type="domain" description="SH2" evidence="4">
    <location>
        <begin position="330"/>
        <end position="421"/>
    </location>
</feature>
<gene>
    <name evidence="5" type="ORF">PYX00_000516</name>
</gene>
<dbReference type="Gene3D" id="3.30.505.10">
    <property type="entry name" value="SH2 domain"/>
    <property type="match status" value="1"/>
</dbReference>
<dbReference type="EMBL" id="JARGDH010000001">
    <property type="protein sequence ID" value="KAL0278819.1"/>
    <property type="molecule type" value="Genomic_DNA"/>
</dbReference>
<dbReference type="GO" id="GO:0030971">
    <property type="term" value="F:receptor tyrosine kinase binding"/>
    <property type="evidence" value="ECO:0007669"/>
    <property type="project" value="TreeGrafter"/>
</dbReference>
<evidence type="ECO:0000256" key="1">
    <source>
        <dbReference type="ARBA" id="ARBA00022999"/>
    </source>
</evidence>
<dbReference type="Pfam" id="PF00017">
    <property type="entry name" value="SH2"/>
    <property type="match status" value="1"/>
</dbReference>
<dbReference type="SUPFAM" id="SSF55550">
    <property type="entry name" value="SH2 domain"/>
    <property type="match status" value="1"/>
</dbReference>
<evidence type="ECO:0008006" key="6">
    <source>
        <dbReference type="Google" id="ProtNLM"/>
    </source>
</evidence>
<dbReference type="SMART" id="SM00462">
    <property type="entry name" value="PTB"/>
    <property type="match status" value="1"/>
</dbReference>
<dbReference type="InterPro" id="IPR000980">
    <property type="entry name" value="SH2"/>
</dbReference>
<protein>
    <recommendedName>
        <fullName evidence="6">SHC-transforming protein 1</fullName>
    </recommendedName>
</protein>
<comment type="caution">
    <text evidence="5">The sequence shown here is derived from an EMBL/GenBank/DDBJ whole genome shotgun (WGS) entry which is preliminary data.</text>
</comment>
<dbReference type="CDD" id="cd01209">
    <property type="entry name" value="PTB_Shc"/>
    <property type="match status" value="1"/>
</dbReference>
<dbReference type="PROSITE" id="PS50001">
    <property type="entry name" value="SH2"/>
    <property type="match status" value="1"/>
</dbReference>
<evidence type="ECO:0000259" key="4">
    <source>
        <dbReference type="PROSITE" id="PS50001"/>
    </source>
</evidence>
<dbReference type="GO" id="GO:0005886">
    <property type="term" value="C:plasma membrane"/>
    <property type="evidence" value="ECO:0007669"/>
    <property type="project" value="TreeGrafter"/>
</dbReference>
<dbReference type="InterPro" id="IPR036860">
    <property type="entry name" value="SH2_dom_sf"/>
</dbReference>
<sequence>MPRPLPEPFGADGAAFISKPARGWLHSDELIIRDGITYAVRYIGCLEVNTSMKSLDFETRSQVAKECINRVCEVAGLKTVDKKRRVEKKVYRAIGDKPIMEHAGANVNLTVSSSSLVLTAHESGEVIAEHEMPRISFASGGDTDTLDFVAYVAKDLEDWRACYVLECGGGLAQDVIATIAQAFELRFKQYLSHPPGFQSAFDRTDDREYYNDLPGKVPPDVGPPPIPPLPAVHQRTQFNHTSVVNFPGTETSTSSHQQAQKDMTTNLIDLHSEPLPSNPELEYVNVGTVHNQNNQTSHISDVFDLKHLGNDLDRKQTPIAQRNQLQNEVWFHGFVSRQEAEALLTKDGEFLVRESQGSAGQYVLTGMQGGIKKHLLLIDPEGNVRTKDRMFESVSHLINYHVENQLPIISAESVLVLRHPVSKALH</sequence>
<dbReference type="InterPro" id="IPR011993">
    <property type="entry name" value="PH-like_dom_sf"/>
</dbReference>
<evidence type="ECO:0000313" key="5">
    <source>
        <dbReference type="EMBL" id="KAL0278818.1"/>
    </source>
</evidence>
<keyword evidence="1 2" id="KW-0727">SH2 domain</keyword>
<dbReference type="InterPro" id="IPR006020">
    <property type="entry name" value="PTB/PI_dom"/>
</dbReference>
<dbReference type="EMBL" id="JARGDH010000001">
    <property type="protein sequence ID" value="KAL0278818.1"/>
    <property type="molecule type" value="Genomic_DNA"/>
</dbReference>
<dbReference type="InterPro" id="IPR035676">
    <property type="entry name" value="SHC_SH2"/>
</dbReference>
<reference evidence="5" key="1">
    <citation type="journal article" date="2024" name="Gigascience">
        <title>Chromosome-level genome of the poultry shaft louse Menopon gallinae provides insight into the host-switching and adaptive evolution of parasitic lice.</title>
        <authorList>
            <person name="Xu Y."/>
            <person name="Ma L."/>
            <person name="Liu S."/>
            <person name="Liang Y."/>
            <person name="Liu Q."/>
            <person name="He Z."/>
            <person name="Tian L."/>
            <person name="Duan Y."/>
            <person name="Cai W."/>
            <person name="Li H."/>
            <person name="Song F."/>
        </authorList>
    </citation>
    <scope>NUCLEOTIDE SEQUENCE</scope>
    <source>
        <strain evidence="5">Cailab_2023a</strain>
    </source>
</reference>
<organism evidence="5">
    <name type="scientific">Menopon gallinae</name>
    <name type="common">poultry shaft louse</name>
    <dbReference type="NCBI Taxonomy" id="328185"/>
    <lineage>
        <taxon>Eukaryota</taxon>
        <taxon>Metazoa</taxon>
        <taxon>Ecdysozoa</taxon>
        <taxon>Arthropoda</taxon>
        <taxon>Hexapoda</taxon>
        <taxon>Insecta</taxon>
        <taxon>Pterygota</taxon>
        <taxon>Neoptera</taxon>
        <taxon>Paraneoptera</taxon>
        <taxon>Psocodea</taxon>
        <taxon>Troctomorpha</taxon>
        <taxon>Phthiraptera</taxon>
        <taxon>Amblycera</taxon>
        <taxon>Menoponidae</taxon>
        <taxon>Menopon</taxon>
    </lineage>
</organism>
<name>A0AAW2IAE0_9NEOP</name>
<dbReference type="FunFam" id="3.30.505.10:FF:000005">
    <property type="entry name" value="SHC-transforming protein 1 isoform 3"/>
    <property type="match status" value="1"/>
</dbReference>
<dbReference type="SMART" id="SM00252">
    <property type="entry name" value="SH2"/>
    <property type="match status" value="1"/>
</dbReference>
<dbReference type="AlphaFoldDB" id="A0AAW2IAE0"/>
<dbReference type="InterPro" id="IPR051235">
    <property type="entry name" value="CEP152/SHC-Transforming"/>
</dbReference>
<dbReference type="FunFam" id="2.30.29.30:FF:000377">
    <property type="entry name" value="Shc transforming protein"/>
    <property type="match status" value="1"/>
</dbReference>
<dbReference type="PRINTS" id="PR00401">
    <property type="entry name" value="SH2DOMAIN"/>
</dbReference>
<accession>A0AAW2IAE0</accession>
<dbReference type="PRINTS" id="PR00629">
    <property type="entry name" value="SHCPIDOMAIN"/>
</dbReference>
<feature type="domain" description="PID" evidence="3">
    <location>
        <begin position="34"/>
        <end position="195"/>
    </location>
</feature>
<dbReference type="GO" id="GO:0007169">
    <property type="term" value="P:cell surface receptor protein tyrosine kinase signaling pathway"/>
    <property type="evidence" value="ECO:0007669"/>
    <property type="project" value="TreeGrafter"/>
</dbReference>
<dbReference type="Pfam" id="PF00640">
    <property type="entry name" value="PID"/>
    <property type="match status" value="1"/>
</dbReference>
<dbReference type="PROSITE" id="PS01179">
    <property type="entry name" value="PID"/>
    <property type="match status" value="1"/>
</dbReference>
<evidence type="ECO:0000256" key="2">
    <source>
        <dbReference type="PROSITE-ProRule" id="PRU00191"/>
    </source>
</evidence>
<evidence type="ECO:0000259" key="3">
    <source>
        <dbReference type="PROSITE" id="PS01179"/>
    </source>
</evidence>
<dbReference type="InterPro" id="IPR006019">
    <property type="entry name" value="PID_Shc-like"/>
</dbReference>
<dbReference type="SUPFAM" id="SSF50729">
    <property type="entry name" value="PH domain-like"/>
    <property type="match status" value="1"/>
</dbReference>